<comment type="similarity">
    <text evidence="1 5 6">Belongs to the peptidase S8 family.</text>
</comment>
<dbReference type="GO" id="GO:0006508">
    <property type="term" value="P:proteolysis"/>
    <property type="evidence" value="ECO:0007669"/>
    <property type="project" value="UniProtKB-KW"/>
</dbReference>
<feature type="active site" description="Charge relay system" evidence="5">
    <location>
        <position position="183"/>
    </location>
</feature>
<dbReference type="Gene3D" id="3.40.50.200">
    <property type="entry name" value="Peptidase S8/S53 domain"/>
    <property type="match status" value="1"/>
</dbReference>
<dbReference type="PANTHER" id="PTHR43806:SF11">
    <property type="entry name" value="CEREVISIN-RELATED"/>
    <property type="match status" value="1"/>
</dbReference>
<gene>
    <name evidence="10" type="ORF">OCH239_12330</name>
</gene>
<dbReference type="AlphaFoldDB" id="X7EDT6"/>
<accession>X7EDT6</accession>
<evidence type="ECO:0000256" key="5">
    <source>
        <dbReference type="PROSITE-ProRule" id="PRU01240"/>
    </source>
</evidence>
<evidence type="ECO:0000256" key="2">
    <source>
        <dbReference type="ARBA" id="ARBA00022670"/>
    </source>
</evidence>
<keyword evidence="11" id="KW-1185">Reference proteome</keyword>
<evidence type="ECO:0000313" key="10">
    <source>
        <dbReference type="EMBL" id="ETX13288.1"/>
    </source>
</evidence>
<dbReference type="PATRIC" id="fig|1449350.3.peg.3532"/>
<dbReference type="GO" id="GO:0004252">
    <property type="term" value="F:serine-type endopeptidase activity"/>
    <property type="evidence" value="ECO:0007669"/>
    <property type="project" value="UniProtKB-UniRule"/>
</dbReference>
<evidence type="ECO:0000313" key="11">
    <source>
        <dbReference type="Proteomes" id="UP000022447"/>
    </source>
</evidence>
<protein>
    <recommendedName>
        <fullName evidence="9">Peptidase S8/S53 domain-containing protein</fullName>
    </recommendedName>
</protein>
<dbReference type="PROSITE" id="PS51892">
    <property type="entry name" value="SUBTILASE"/>
    <property type="match status" value="1"/>
</dbReference>
<comment type="caution">
    <text evidence="10">The sequence shown here is derived from an EMBL/GenBank/DDBJ whole genome shotgun (WGS) entry which is preliminary data.</text>
</comment>
<feature type="active site" description="Charge relay system" evidence="5">
    <location>
        <position position="215"/>
    </location>
</feature>
<dbReference type="InterPro" id="IPR000209">
    <property type="entry name" value="Peptidase_S8/S53_dom"/>
</dbReference>
<evidence type="ECO:0000256" key="8">
    <source>
        <dbReference type="SAM" id="SignalP"/>
    </source>
</evidence>
<feature type="region of interest" description="Disordered" evidence="7">
    <location>
        <begin position="28"/>
        <end position="68"/>
    </location>
</feature>
<dbReference type="InterPro" id="IPR023827">
    <property type="entry name" value="Peptidase_S8_Asp-AS"/>
</dbReference>
<dbReference type="SUPFAM" id="SSF52743">
    <property type="entry name" value="Subtilisin-like"/>
    <property type="match status" value="1"/>
</dbReference>
<feature type="compositionally biased region" description="Acidic residues" evidence="7">
    <location>
        <begin position="28"/>
        <end position="49"/>
    </location>
</feature>
<dbReference type="PANTHER" id="PTHR43806">
    <property type="entry name" value="PEPTIDASE S8"/>
    <property type="match status" value="1"/>
</dbReference>
<name>X7EDT6_9RHOB</name>
<keyword evidence="8" id="KW-0732">Signal</keyword>
<dbReference type="PROSITE" id="PS00138">
    <property type="entry name" value="SUBTILASE_SER"/>
    <property type="match status" value="1"/>
</dbReference>
<keyword evidence="3 5" id="KW-0378">Hydrolase</keyword>
<dbReference type="InterPro" id="IPR050131">
    <property type="entry name" value="Peptidase_S8_subtilisin-like"/>
</dbReference>
<feature type="active site" description="Charge relay system" evidence="5">
    <location>
        <position position="371"/>
    </location>
</feature>
<keyword evidence="4 5" id="KW-0720">Serine protease</keyword>
<feature type="chain" id="PRO_5004977795" description="Peptidase S8/S53 domain-containing protein" evidence="8">
    <location>
        <begin position="28"/>
        <end position="433"/>
    </location>
</feature>
<dbReference type="Proteomes" id="UP000022447">
    <property type="component" value="Unassembled WGS sequence"/>
</dbReference>
<reference evidence="10 11" key="1">
    <citation type="submission" date="2014-01" db="EMBL/GenBank/DDBJ databases">
        <title>Roseivivax halodurans JCM 10272 Genome Sequencing.</title>
        <authorList>
            <person name="Lai Q."/>
            <person name="Li G."/>
            <person name="Shao Z."/>
        </authorList>
    </citation>
    <scope>NUCLEOTIDE SEQUENCE [LARGE SCALE GENOMIC DNA]</scope>
    <source>
        <strain evidence="10 11">JCM 10272</strain>
    </source>
</reference>
<dbReference type="InterPro" id="IPR023828">
    <property type="entry name" value="Peptidase_S8_Ser-AS"/>
</dbReference>
<evidence type="ECO:0000256" key="3">
    <source>
        <dbReference type="ARBA" id="ARBA00022801"/>
    </source>
</evidence>
<evidence type="ECO:0000256" key="4">
    <source>
        <dbReference type="ARBA" id="ARBA00022825"/>
    </source>
</evidence>
<keyword evidence="2 5" id="KW-0645">Protease</keyword>
<dbReference type="OrthoDB" id="5405281at2"/>
<feature type="domain" description="Peptidase S8/S53" evidence="9">
    <location>
        <begin position="174"/>
        <end position="419"/>
    </location>
</feature>
<dbReference type="InterPro" id="IPR036852">
    <property type="entry name" value="Peptidase_S8/S53_dom_sf"/>
</dbReference>
<dbReference type="EMBL" id="JALZ01000030">
    <property type="protein sequence ID" value="ETX13288.1"/>
    <property type="molecule type" value="Genomic_DNA"/>
</dbReference>
<dbReference type="PRINTS" id="PR00723">
    <property type="entry name" value="SUBTILISIN"/>
</dbReference>
<feature type="signal peptide" evidence="8">
    <location>
        <begin position="1"/>
        <end position="27"/>
    </location>
</feature>
<dbReference type="PROSITE" id="PS00136">
    <property type="entry name" value="SUBTILASE_ASP"/>
    <property type="match status" value="1"/>
</dbReference>
<evidence type="ECO:0000256" key="7">
    <source>
        <dbReference type="SAM" id="MobiDB-lite"/>
    </source>
</evidence>
<dbReference type="Pfam" id="PF00082">
    <property type="entry name" value="Peptidase_S8"/>
    <property type="match status" value="1"/>
</dbReference>
<dbReference type="eggNOG" id="COG1404">
    <property type="taxonomic scope" value="Bacteria"/>
</dbReference>
<dbReference type="InterPro" id="IPR015500">
    <property type="entry name" value="Peptidase_S8_subtilisin-rel"/>
</dbReference>
<evidence type="ECO:0000259" key="9">
    <source>
        <dbReference type="Pfam" id="PF00082"/>
    </source>
</evidence>
<evidence type="ECO:0000256" key="1">
    <source>
        <dbReference type="ARBA" id="ARBA00011073"/>
    </source>
</evidence>
<proteinExistence type="inferred from homology"/>
<dbReference type="STRING" id="1449350.OCH239_12330"/>
<dbReference type="CDD" id="cd05561">
    <property type="entry name" value="Peptidases_S8_4"/>
    <property type="match status" value="1"/>
</dbReference>
<sequence>MVALVLALLVPAPAAVLLLGSATIVLADDDDDDGRDDDDDDGGDDDDDDGPIRVRRAPVPVAPAPPPPVFAPDEIVALSLSDEDLATLVAQGFAVIEEISLTEFGETSRRLRIPGGTTLIAARDIVQALASGEAADFNHYYRSEQGFDGCSGASCPARRSIAWPVQSVRDTSCGRSATIGMIDTGINGDHETFAGAALDLRRMSPESFDPSGAVHGTAVAALLVGDPATRAAGLVPGARLVAIDAFHRRGSDERADIFTLIEALDTLATEEVGVINLSLAGPPNAVLEAVVERLVRDRNIVVVSAVGNGGPASEPAYPAAYAPVIAVTAVDRAGEVYRRAVRGDHVDLAAPGVDVWTAASISGARQKTGTSFAVPFVSAAAAILREAHPDLPAIEVAARLRDLARDLGEPGPDAIFGAGLVGLGALCDGARDG</sequence>
<evidence type="ECO:0000256" key="6">
    <source>
        <dbReference type="RuleBase" id="RU003355"/>
    </source>
</evidence>
<organism evidence="10 11">
    <name type="scientific">Roseivivax halodurans JCM 10272</name>
    <dbReference type="NCBI Taxonomy" id="1449350"/>
    <lineage>
        <taxon>Bacteria</taxon>
        <taxon>Pseudomonadati</taxon>
        <taxon>Pseudomonadota</taxon>
        <taxon>Alphaproteobacteria</taxon>
        <taxon>Rhodobacterales</taxon>
        <taxon>Roseobacteraceae</taxon>
        <taxon>Roseivivax</taxon>
    </lineage>
</organism>